<keyword evidence="3" id="KW-1185">Reference proteome</keyword>
<reference evidence="4 5" key="2">
    <citation type="submission" date="2023-09" db="UniProtKB">
        <authorList>
            <consortium name="RefSeq"/>
        </authorList>
    </citation>
    <scope>IDENTIFICATION</scope>
    <source>
        <tissue evidence="4 5">Leaf</tissue>
    </source>
</reference>
<keyword evidence="2" id="KW-0812">Transmembrane</keyword>
<feature type="region of interest" description="Disordered" evidence="1">
    <location>
        <begin position="66"/>
        <end position="172"/>
    </location>
</feature>
<dbReference type="RefSeq" id="XP_014498695.1">
    <property type="nucleotide sequence ID" value="XM_014643209.2"/>
</dbReference>
<evidence type="ECO:0000313" key="6">
    <source>
        <dbReference type="RefSeq" id="XP_014498696.1"/>
    </source>
</evidence>
<dbReference type="PANTHER" id="PTHR33700:SF25">
    <property type="entry name" value="TRANSMEMBRANE PROTEIN"/>
    <property type="match status" value="1"/>
</dbReference>
<keyword evidence="2" id="KW-0472">Membrane</keyword>
<keyword evidence="2" id="KW-1133">Transmembrane helix</keyword>
<evidence type="ECO:0000256" key="2">
    <source>
        <dbReference type="SAM" id="Phobius"/>
    </source>
</evidence>
<dbReference type="AlphaFoldDB" id="A0A1S3TY66"/>
<name>A0A1S3TY66_VIGRR</name>
<dbReference type="STRING" id="3916.A0A1S3TY66"/>
<sequence>MLKQVSNRNQRTKGFKVKQSFKTFTLIVVGIWLLHQLKQHSHEKMPYEETSAKTFETLKVGSETKRLGRKGLQPRSNDKLFELEDTEENELERDDSIVGHDGERTEEEESEEVEDLVDEQDKEKEEQNEDEDGEEMGKQMEDMSLLEDEGHDEGENDTQSKSEKYNKESGASRVVMRMTKSLGSEFEFGGLRKVKEEQVGNSKGIDTEKQKKKIMDSSKVIGHSTDSFPNVIASKGINDVLDFGAGSKIRYLRNDFDSATYRMPRFNMGALRNFFSFEMGQLHKRENKSHLEFE</sequence>
<feature type="compositionally biased region" description="Basic and acidic residues" evidence="1">
    <location>
        <begin position="94"/>
        <end position="103"/>
    </location>
</feature>
<proteinExistence type="predicted"/>
<dbReference type="RefSeq" id="XP_014498694.1">
    <property type="nucleotide sequence ID" value="XM_014643208.2"/>
</dbReference>
<dbReference type="RefSeq" id="XP_014498698.1">
    <property type="nucleotide sequence ID" value="XM_014643212.2"/>
</dbReference>
<dbReference type="GeneID" id="106759853"/>
<evidence type="ECO:0000313" key="3">
    <source>
        <dbReference type="Proteomes" id="UP000087766"/>
    </source>
</evidence>
<dbReference type="Proteomes" id="UP000087766">
    <property type="component" value="Chromosome 5"/>
</dbReference>
<dbReference type="PANTHER" id="PTHR33700">
    <property type="entry name" value="MYB-LIKE PROTEIN X"/>
    <property type="match status" value="1"/>
</dbReference>
<feature type="compositionally biased region" description="Acidic residues" evidence="1">
    <location>
        <begin position="144"/>
        <end position="156"/>
    </location>
</feature>
<feature type="compositionally biased region" description="Acidic residues" evidence="1">
    <location>
        <begin position="83"/>
        <end position="93"/>
    </location>
</feature>
<evidence type="ECO:0000313" key="7">
    <source>
        <dbReference type="RefSeq" id="XP_014498697.1"/>
    </source>
</evidence>
<feature type="transmembrane region" description="Helical" evidence="2">
    <location>
        <begin position="21"/>
        <end position="37"/>
    </location>
</feature>
<accession>A0A1S3TY66</accession>
<reference evidence="3" key="1">
    <citation type="journal article" date="2014" name="Nat. Commun.">
        <title>Genome sequence of mungbean and insights into evolution within Vigna species.</title>
        <authorList>
            <person name="Kang Y.J."/>
            <person name="Kim S.K."/>
            <person name="Kim M.Y."/>
            <person name="Lestari P."/>
            <person name="Kim K.H."/>
            <person name="Ha B.K."/>
            <person name="Jun T.H."/>
            <person name="Hwang W.J."/>
            <person name="Lee T."/>
            <person name="Lee J."/>
            <person name="Shim S."/>
            <person name="Yoon M.Y."/>
            <person name="Jang Y.E."/>
            <person name="Han K.S."/>
            <person name="Taeprayoon P."/>
            <person name="Yoon N."/>
            <person name="Somta P."/>
            <person name="Tanya P."/>
            <person name="Kim K.S."/>
            <person name="Gwag J.G."/>
            <person name="Moon J.K."/>
            <person name="Lee Y.H."/>
            <person name="Park B.S."/>
            <person name="Bombarely A."/>
            <person name="Doyle J.J."/>
            <person name="Jackson S.A."/>
            <person name="Schafleitner R."/>
            <person name="Srinives P."/>
            <person name="Varshney R.K."/>
            <person name="Lee S.H."/>
        </authorList>
    </citation>
    <scope>NUCLEOTIDE SEQUENCE [LARGE SCALE GENOMIC DNA]</scope>
    <source>
        <strain evidence="3">cv. VC1973A</strain>
    </source>
</reference>
<feature type="compositionally biased region" description="Basic and acidic residues" evidence="1">
    <location>
        <begin position="158"/>
        <end position="167"/>
    </location>
</feature>
<evidence type="ECO:0000313" key="8">
    <source>
        <dbReference type="RefSeq" id="XP_014498698.1"/>
    </source>
</evidence>
<dbReference type="RefSeq" id="XP_014498696.1">
    <property type="nucleotide sequence ID" value="XM_014643210.2"/>
</dbReference>
<organism evidence="7">
    <name type="scientific">Vigna radiata var. radiata</name>
    <name type="common">Mung bean</name>
    <name type="synonym">Phaseolus aureus</name>
    <dbReference type="NCBI Taxonomy" id="3916"/>
    <lineage>
        <taxon>Eukaryota</taxon>
        <taxon>Viridiplantae</taxon>
        <taxon>Streptophyta</taxon>
        <taxon>Embryophyta</taxon>
        <taxon>Tracheophyta</taxon>
        <taxon>Spermatophyta</taxon>
        <taxon>Magnoliopsida</taxon>
        <taxon>eudicotyledons</taxon>
        <taxon>Gunneridae</taxon>
        <taxon>Pentapetalae</taxon>
        <taxon>rosids</taxon>
        <taxon>fabids</taxon>
        <taxon>Fabales</taxon>
        <taxon>Fabaceae</taxon>
        <taxon>Papilionoideae</taxon>
        <taxon>50 kb inversion clade</taxon>
        <taxon>NPAAA clade</taxon>
        <taxon>indigoferoid/millettioid clade</taxon>
        <taxon>Phaseoleae</taxon>
        <taxon>Vigna</taxon>
    </lineage>
</organism>
<dbReference type="RefSeq" id="XP_014498697.1">
    <property type="nucleotide sequence ID" value="XM_014643211.2"/>
</dbReference>
<evidence type="ECO:0000313" key="4">
    <source>
        <dbReference type="RefSeq" id="XP_014498694.1"/>
    </source>
</evidence>
<gene>
    <name evidence="4 5 6 7 8" type="primary">LOC106759853</name>
</gene>
<evidence type="ECO:0000256" key="1">
    <source>
        <dbReference type="SAM" id="MobiDB-lite"/>
    </source>
</evidence>
<evidence type="ECO:0000313" key="5">
    <source>
        <dbReference type="RefSeq" id="XP_014498695.1"/>
    </source>
</evidence>
<dbReference type="KEGG" id="vra:106759853"/>
<feature type="compositionally biased region" description="Acidic residues" evidence="1">
    <location>
        <begin position="104"/>
        <end position="118"/>
    </location>
</feature>
<protein>
    <submittedName>
        <fullName evidence="4 5">Chromatin modification-related protein EAF7 isoform X1</fullName>
    </submittedName>
</protein>
<dbReference type="OrthoDB" id="1928179at2759"/>